<keyword evidence="4 12" id="KW-0812">Transmembrane</keyword>
<keyword evidence="5 14" id="KW-1133">Transmembrane helix</keyword>
<reference evidence="16" key="1">
    <citation type="journal article" date="2014" name="Int. J. Syst. Evol. Microbiol.">
        <title>Complete genome sequence of Corynebacterium casei LMG S-19264T (=DSM 44701T), isolated from a smear-ripened cheese.</title>
        <authorList>
            <consortium name="US DOE Joint Genome Institute (JGI-PGF)"/>
            <person name="Walter F."/>
            <person name="Albersmeier A."/>
            <person name="Kalinowski J."/>
            <person name="Ruckert C."/>
        </authorList>
    </citation>
    <scope>NUCLEOTIDE SEQUENCE</scope>
    <source>
        <strain evidence="16">JCM 4122</strain>
    </source>
</reference>
<name>A0A919BLQ6_STRFL</name>
<evidence type="ECO:0000256" key="11">
    <source>
        <dbReference type="ARBA" id="ARBA00033342"/>
    </source>
</evidence>
<evidence type="ECO:0000256" key="8">
    <source>
        <dbReference type="ARBA" id="ARBA00026028"/>
    </source>
</evidence>
<dbReference type="GO" id="GO:0005886">
    <property type="term" value="C:plasma membrane"/>
    <property type="evidence" value="ECO:0007669"/>
    <property type="project" value="TreeGrafter"/>
</dbReference>
<dbReference type="PANTHER" id="PTHR12428:SF65">
    <property type="entry name" value="CYTOCHROME C OXIDASE ASSEMBLY PROTEIN COX18, MITOCHONDRIAL"/>
    <property type="match status" value="1"/>
</dbReference>
<dbReference type="InterPro" id="IPR028055">
    <property type="entry name" value="YidC/Oxa/ALB_C"/>
</dbReference>
<sequence>MSLSLSASLAVPPPVSPLVSPSAPLAFSPFPPSVLDAFSAFVGELAGVLEPLFAGGATAAAVVLLTALVRLAVHPLSRAAVRGQEARARLAPRVAALRERYGNRPERFQRALLDLHAEEKVSPLAGLLPGLLQVPAFLLLYSLFSSGDRMAGHGLLGAPLDGRWAGALADGGPFGAAGLVYAALFALTAAVAAYQYRQTRRQLAGQRQTAGANTSGTKTPGANASKAKPSKAKTPKAKTSGAQPPLPGARFTASVLPLLSFGTVVTVAFVPLAVGLYLATSTTWAVVERTLLTRKGPLAERGLAG</sequence>
<evidence type="ECO:0000313" key="16">
    <source>
        <dbReference type="EMBL" id="GHF99640.1"/>
    </source>
</evidence>
<evidence type="ECO:0000256" key="1">
    <source>
        <dbReference type="ARBA" id="ARBA00004141"/>
    </source>
</evidence>
<feature type="transmembrane region" description="Helical" evidence="14">
    <location>
        <begin position="124"/>
        <end position="144"/>
    </location>
</feature>
<feature type="domain" description="Membrane insertase YidC/Oxa/ALB C-terminal" evidence="15">
    <location>
        <begin position="60"/>
        <end position="292"/>
    </location>
</feature>
<evidence type="ECO:0000256" key="10">
    <source>
        <dbReference type="ARBA" id="ARBA00033245"/>
    </source>
</evidence>
<dbReference type="EMBL" id="BNBE01000001">
    <property type="protein sequence ID" value="GHF99640.1"/>
    <property type="molecule type" value="Genomic_DNA"/>
</dbReference>
<dbReference type="PANTHER" id="PTHR12428">
    <property type="entry name" value="OXA1"/>
    <property type="match status" value="1"/>
</dbReference>
<keyword evidence="6 14" id="KW-0472">Membrane</keyword>
<dbReference type="NCBIfam" id="TIGR03592">
    <property type="entry name" value="yidC_oxa1_cterm"/>
    <property type="match status" value="1"/>
</dbReference>
<feature type="transmembrane region" description="Helical" evidence="14">
    <location>
        <begin position="174"/>
        <end position="194"/>
    </location>
</feature>
<feature type="transmembrane region" description="Helical" evidence="14">
    <location>
        <begin position="52"/>
        <end position="73"/>
    </location>
</feature>
<evidence type="ECO:0000256" key="9">
    <source>
        <dbReference type="ARBA" id="ARBA00031538"/>
    </source>
</evidence>
<comment type="subunit">
    <text evidence="8">Interacts with the Sec translocase complex via SecD. Specifically interacts with transmembrane segments of nascent integral membrane proteins during membrane integration.</text>
</comment>
<evidence type="ECO:0000256" key="6">
    <source>
        <dbReference type="ARBA" id="ARBA00023136"/>
    </source>
</evidence>
<comment type="similarity">
    <text evidence="2">Belongs to the OXA1/ALB3/YidC family. Type 1 subfamily.</text>
</comment>
<protein>
    <recommendedName>
        <fullName evidence="3">Membrane protein insertase YidC</fullName>
    </recommendedName>
    <alternativeName>
        <fullName evidence="11">Foldase YidC</fullName>
    </alternativeName>
    <alternativeName>
        <fullName evidence="10">Membrane integrase YidC</fullName>
    </alternativeName>
    <alternativeName>
        <fullName evidence="9">Membrane protein YidC</fullName>
    </alternativeName>
</protein>
<dbReference type="Proteomes" id="UP000632849">
    <property type="component" value="Unassembled WGS sequence"/>
</dbReference>
<keyword evidence="17" id="KW-1185">Reference proteome</keyword>
<evidence type="ECO:0000256" key="7">
    <source>
        <dbReference type="ARBA" id="ARBA00025034"/>
    </source>
</evidence>
<dbReference type="GO" id="GO:0051205">
    <property type="term" value="P:protein insertion into membrane"/>
    <property type="evidence" value="ECO:0007669"/>
    <property type="project" value="TreeGrafter"/>
</dbReference>
<evidence type="ECO:0000256" key="2">
    <source>
        <dbReference type="ARBA" id="ARBA00010527"/>
    </source>
</evidence>
<evidence type="ECO:0000256" key="3">
    <source>
        <dbReference type="ARBA" id="ARBA00015325"/>
    </source>
</evidence>
<dbReference type="GO" id="GO:0032977">
    <property type="term" value="F:membrane insertase activity"/>
    <property type="evidence" value="ECO:0007669"/>
    <property type="project" value="InterPro"/>
</dbReference>
<evidence type="ECO:0000256" key="4">
    <source>
        <dbReference type="ARBA" id="ARBA00022692"/>
    </source>
</evidence>
<dbReference type="Pfam" id="PF02096">
    <property type="entry name" value="60KD_IMP"/>
    <property type="match status" value="1"/>
</dbReference>
<evidence type="ECO:0000256" key="12">
    <source>
        <dbReference type="RuleBase" id="RU003945"/>
    </source>
</evidence>
<dbReference type="AlphaFoldDB" id="A0A919BLQ6"/>
<evidence type="ECO:0000313" key="17">
    <source>
        <dbReference type="Proteomes" id="UP000632849"/>
    </source>
</evidence>
<evidence type="ECO:0000256" key="14">
    <source>
        <dbReference type="SAM" id="Phobius"/>
    </source>
</evidence>
<reference evidence="16" key="2">
    <citation type="submission" date="2020-09" db="EMBL/GenBank/DDBJ databases">
        <authorList>
            <person name="Sun Q."/>
            <person name="Ohkuma M."/>
        </authorList>
    </citation>
    <scope>NUCLEOTIDE SEQUENCE</scope>
    <source>
        <strain evidence="16">JCM 4122</strain>
    </source>
</reference>
<evidence type="ECO:0000259" key="15">
    <source>
        <dbReference type="Pfam" id="PF02096"/>
    </source>
</evidence>
<evidence type="ECO:0000256" key="13">
    <source>
        <dbReference type="SAM" id="MobiDB-lite"/>
    </source>
</evidence>
<comment type="function">
    <text evidence="7">Required for the insertion and/or proper folding and/or complex formation of integral membrane proteins into the membrane. Involved in integration of membrane proteins that insert both dependently and independently of the Sec translocase complex, as well as at least some lipoproteins. Aids folding of multispanning membrane proteins.</text>
</comment>
<organism evidence="16 17">
    <name type="scientific">Streptomyces filamentosus</name>
    <name type="common">Streptomyces roseosporus</name>
    <dbReference type="NCBI Taxonomy" id="67294"/>
    <lineage>
        <taxon>Bacteria</taxon>
        <taxon>Bacillati</taxon>
        <taxon>Actinomycetota</taxon>
        <taxon>Actinomycetes</taxon>
        <taxon>Kitasatosporales</taxon>
        <taxon>Streptomycetaceae</taxon>
        <taxon>Streptomyces</taxon>
    </lineage>
</organism>
<evidence type="ECO:0000256" key="5">
    <source>
        <dbReference type="ARBA" id="ARBA00022989"/>
    </source>
</evidence>
<comment type="subcellular location">
    <subcellularLocation>
        <location evidence="1 12">Membrane</location>
        <topology evidence="1 12">Multi-pass membrane protein</topology>
    </subcellularLocation>
</comment>
<gene>
    <name evidence="16" type="ORF">GCM10017667_33270</name>
</gene>
<feature type="transmembrane region" description="Helical" evidence="14">
    <location>
        <begin position="255"/>
        <end position="279"/>
    </location>
</feature>
<accession>A0A919BLQ6</accession>
<comment type="caution">
    <text evidence="16">The sequence shown here is derived from an EMBL/GenBank/DDBJ whole genome shotgun (WGS) entry which is preliminary data.</text>
</comment>
<feature type="compositionally biased region" description="Polar residues" evidence="13">
    <location>
        <begin position="205"/>
        <end position="218"/>
    </location>
</feature>
<proteinExistence type="inferred from homology"/>
<feature type="region of interest" description="Disordered" evidence="13">
    <location>
        <begin position="205"/>
        <end position="245"/>
    </location>
</feature>
<dbReference type="InterPro" id="IPR001708">
    <property type="entry name" value="YidC/ALB3/OXA1/COX18"/>
</dbReference>